<name>A0A2Z3L9Y1_9BACT</name>
<evidence type="ECO:0000313" key="15">
    <source>
        <dbReference type="EMBL" id="AWN82147.1"/>
    </source>
</evidence>
<keyword evidence="6 12" id="KW-0547">Nucleotide-binding</keyword>
<dbReference type="GO" id="GO:0005829">
    <property type="term" value="C:cytosol"/>
    <property type="evidence" value="ECO:0007669"/>
    <property type="project" value="TreeGrafter"/>
</dbReference>
<evidence type="ECO:0000259" key="14">
    <source>
        <dbReference type="Pfam" id="PF19303"/>
    </source>
</evidence>
<evidence type="ECO:0000256" key="9">
    <source>
        <dbReference type="ARBA" id="ARBA00022917"/>
    </source>
</evidence>
<dbReference type="PROSITE" id="PS00178">
    <property type="entry name" value="AA_TRNA_LIGASE_I"/>
    <property type="match status" value="1"/>
</dbReference>
<feature type="short sequence motif" description="'HIGH' region" evidence="12">
    <location>
        <begin position="14"/>
        <end position="24"/>
    </location>
</feature>
<comment type="subunit">
    <text evidence="12">Monomer.</text>
</comment>
<keyword evidence="5 12" id="KW-0436">Ligase</keyword>
<dbReference type="InterPro" id="IPR033911">
    <property type="entry name" value="MetRS_core"/>
</dbReference>
<feature type="binding site" evidence="12">
    <location>
        <position position="149"/>
    </location>
    <ligand>
        <name>Zn(2+)</name>
        <dbReference type="ChEBI" id="CHEBI:29105"/>
    </ligand>
</feature>
<proteinExistence type="inferred from homology"/>
<evidence type="ECO:0000256" key="6">
    <source>
        <dbReference type="ARBA" id="ARBA00022741"/>
    </source>
</evidence>
<dbReference type="Pfam" id="PF09334">
    <property type="entry name" value="tRNA-synt_1g"/>
    <property type="match status" value="1"/>
</dbReference>
<dbReference type="InterPro" id="IPR015413">
    <property type="entry name" value="Methionyl/Leucyl_tRNA_Synth"/>
</dbReference>
<dbReference type="HAMAP" id="MF_00098">
    <property type="entry name" value="Met_tRNA_synth_type1"/>
    <property type="match status" value="1"/>
</dbReference>
<dbReference type="GO" id="GO:0046872">
    <property type="term" value="F:metal ion binding"/>
    <property type="evidence" value="ECO:0007669"/>
    <property type="project" value="UniProtKB-KW"/>
</dbReference>
<evidence type="ECO:0000256" key="4">
    <source>
        <dbReference type="ARBA" id="ARBA00022490"/>
    </source>
</evidence>
<keyword evidence="7 12" id="KW-0862">Zinc</keyword>
<dbReference type="EMBL" id="CP029619">
    <property type="protein sequence ID" value="AWN82147.1"/>
    <property type="molecule type" value="Genomic_DNA"/>
</dbReference>
<dbReference type="SUPFAM" id="SSF47323">
    <property type="entry name" value="Anticodon-binding domain of a subclass of class I aminoacyl-tRNA synthetases"/>
    <property type="match status" value="1"/>
</dbReference>
<evidence type="ECO:0000313" key="16">
    <source>
        <dbReference type="Proteomes" id="UP000245872"/>
    </source>
</evidence>
<feature type="domain" description="Methionyl/Leucyl tRNA synthetase" evidence="13">
    <location>
        <begin position="8"/>
        <end position="400"/>
    </location>
</feature>
<evidence type="ECO:0000256" key="1">
    <source>
        <dbReference type="ARBA" id="ARBA00003314"/>
    </source>
</evidence>
<reference evidence="15 16" key="1">
    <citation type="submission" date="2018-05" db="EMBL/GenBank/DDBJ databases">
        <title>Candidatus Cardinium hertigii Genome Assembly.</title>
        <authorList>
            <person name="Showmaker K.C."/>
            <person name="Walden K.O."/>
            <person name="Fields C.J."/>
            <person name="Lambert K.N."/>
            <person name="Hudson M.E."/>
        </authorList>
    </citation>
    <scope>NUCLEOTIDE SEQUENCE [LARGE SCALE GENOMIC DNA]</scope>
    <source>
        <strain evidence="16">cHgTN10</strain>
    </source>
</reference>
<dbReference type="CDD" id="cd07957">
    <property type="entry name" value="Anticodon_Ia_Met"/>
    <property type="match status" value="1"/>
</dbReference>
<dbReference type="PANTHER" id="PTHR45765:SF1">
    <property type="entry name" value="METHIONINE--TRNA LIGASE, CYTOPLASMIC"/>
    <property type="match status" value="1"/>
</dbReference>
<dbReference type="CDD" id="cd00814">
    <property type="entry name" value="MetRS_core"/>
    <property type="match status" value="1"/>
</dbReference>
<dbReference type="InterPro" id="IPR029038">
    <property type="entry name" value="MetRS_Zn"/>
</dbReference>
<dbReference type="Proteomes" id="UP000245872">
    <property type="component" value="Chromosome"/>
</dbReference>
<evidence type="ECO:0000259" key="13">
    <source>
        <dbReference type="Pfam" id="PF09334"/>
    </source>
</evidence>
<dbReference type="EC" id="6.1.1.10" evidence="12"/>
<dbReference type="InterPro" id="IPR041872">
    <property type="entry name" value="Anticodon_Met"/>
</dbReference>
<comment type="catalytic activity">
    <reaction evidence="11 12">
        <text>tRNA(Met) + L-methionine + ATP = L-methionyl-tRNA(Met) + AMP + diphosphate</text>
        <dbReference type="Rhea" id="RHEA:13481"/>
        <dbReference type="Rhea" id="RHEA-COMP:9667"/>
        <dbReference type="Rhea" id="RHEA-COMP:9698"/>
        <dbReference type="ChEBI" id="CHEBI:30616"/>
        <dbReference type="ChEBI" id="CHEBI:33019"/>
        <dbReference type="ChEBI" id="CHEBI:57844"/>
        <dbReference type="ChEBI" id="CHEBI:78442"/>
        <dbReference type="ChEBI" id="CHEBI:78530"/>
        <dbReference type="ChEBI" id="CHEBI:456215"/>
        <dbReference type="EC" id="6.1.1.10"/>
    </reaction>
</comment>
<dbReference type="OrthoDB" id="9810191at2"/>
<evidence type="ECO:0000256" key="7">
    <source>
        <dbReference type="ARBA" id="ARBA00022833"/>
    </source>
</evidence>
<evidence type="ECO:0000256" key="10">
    <source>
        <dbReference type="ARBA" id="ARBA00023146"/>
    </source>
</evidence>
<evidence type="ECO:0000256" key="11">
    <source>
        <dbReference type="ARBA" id="ARBA00047364"/>
    </source>
</evidence>
<dbReference type="FunFam" id="2.20.28.20:FF:000001">
    <property type="entry name" value="Methionine--tRNA ligase"/>
    <property type="match status" value="1"/>
</dbReference>
<dbReference type="Pfam" id="PF19303">
    <property type="entry name" value="Anticodon_3"/>
    <property type="match status" value="1"/>
</dbReference>
<gene>
    <name evidence="12 15" type="primary">metG</name>
    <name evidence="15" type="ORF">DK880_00846</name>
</gene>
<evidence type="ECO:0000256" key="5">
    <source>
        <dbReference type="ARBA" id="ARBA00022598"/>
    </source>
</evidence>
<keyword evidence="8 12" id="KW-0067">ATP-binding</keyword>
<protein>
    <recommendedName>
        <fullName evidence="12">Methionine--tRNA ligase</fullName>
        <ecNumber evidence="12">6.1.1.10</ecNumber>
    </recommendedName>
    <alternativeName>
        <fullName evidence="12">Methionyl-tRNA synthetase</fullName>
        <shortName evidence="12">MetRS</shortName>
    </alternativeName>
</protein>
<evidence type="ECO:0000256" key="12">
    <source>
        <dbReference type="HAMAP-Rule" id="MF_00098"/>
    </source>
</evidence>
<dbReference type="InterPro" id="IPR009080">
    <property type="entry name" value="tRNAsynth_Ia_anticodon-bd"/>
</dbReference>
<comment type="subcellular location">
    <subcellularLocation>
        <location evidence="2 12">Cytoplasm</location>
    </subcellularLocation>
</comment>
<feature type="binding site" evidence="12">
    <location>
        <position position="337"/>
    </location>
    <ligand>
        <name>ATP</name>
        <dbReference type="ChEBI" id="CHEBI:30616"/>
    </ligand>
</feature>
<feature type="binding site" evidence="12">
    <location>
        <position position="159"/>
    </location>
    <ligand>
        <name>Zn(2+)</name>
        <dbReference type="ChEBI" id="CHEBI:29105"/>
    </ligand>
</feature>
<dbReference type="GO" id="GO:0004825">
    <property type="term" value="F:methionine-tRNA ligase activity"/>
    <property type="evidence" value="ECO:0007669"/>
    <property type="project" value="UniProtKB-UniRule"/>
</dbReference>
<dbReference type="PRINTS" id="PR01041">
    <property type="entry name" value="TRNASYNTHMET"/>
</dbReference>
<dbReference type="KEGG" id="cher:DK880_00846"/>
<dbReference type="NCBIfam" id="TIGR00398">
    <property type="entry name" value="metG"/>
    <property type="match status" value="1"/>
</dbReference>
<dbReference type="InterPro" id="IPR023458">
    <property type="entry name" value="Met-tRNA_ligase_1"/>
</dbReference>
<dbReference type="InterPro" id="IPR014758">
    <property type="entry name" value="Met-tRNA_synth"/>
</dbReference>
<dbReference type="Gene3D" id="1.10.730.10">
    <property type="entry name" value="Isoleucyl-tRNA Synthetase, Domain 1"/>
    <property type="match status" value="1"/>
</dbReference>
<comment type="similarity">
    <text evidence="3 12">Belongs to the class-I aminoacyl-tRNA synthetase family. MetG type 1 subfamily.</text>
</comment>
<dbReference type="InterPro" id="IPR001412">
    <property type="entry name" value="aa-tRNA-synth_I_CS"/>
</dbReference>
<dbReference type="PANTHER" id="PTHR45765">
    <property type="entry name" value="METHIONINE--TRNA LIGASE"/>
    <property type="match status" value="1"/>
</dbReference>
<keyword evidence="16" id="KW-1185">Reference proteome</keyword>
<feature type="domain" description="Methionyl-tRNA synthetase anticodon-binding" evidence="14">
    <location>
        <begin position="411"/>
        <end position="555"/>
    </location>
</feature>
<dbReference type="NCBIfam" id="NF001100">
    <property type="entry name" value="PRK00133.1"/>
    <property type="match status" value="1"/>
</dbReference>
<organism evidence="15 16">
    <name type="scientific">Candidatus Cardinium hertigii</name>
    <dbReference type="NCBI Taxonomy" id="247481"/>
    <lineage>
        <taxon>Bacteria</taxon>
        <taxon>Pseudomonadati</taxon>
        <taxon>Bacteroidota</taxon>
        <taxon>Cytophagia</taxon>
        <taxon>Cytophagales</taxon>
        <taxon>Amoebophilaceae</taxon>
        <taxon>Candidatus Cardinium</taxon>
    </lineage>
</organism>
<dbReference type="Gene3D" id="2.20.28.20">
    <property type="entry name" value="Methionyl-tRNA synthetase, Zn-domain"/>
    <property type="match status" value="1"/>
</dbReference>
<dbReference type="SUPFAM" id="SSF52374">
    <property type="entry name" value="Nucleotidylyl transferase"/>
    <property type="match status" value="1"/>
</dbReference>
<accession>A0A2Z3L9Y1</accession>
<sequence>MNETKRYTITAALPYANGPIHLGHVAGAHLPADIYARYLRQKKETVLFVSGSDEHGVAITVQAKQEGSTPQEIVNKYHALNKKSLEAIGISYDIFSRTTSPLHYATAADFFTTLHQKGVFEKHTKEQYYDPIEAQFLSDRHIIGSCPYCGHARAYGDQCEACGTSLSPEELQNPTSAISGAKPILKPTMHWYLPLHKYTHWLKKWILEEHKDFKSNVYGQCKNWLNQGLRSRAITRDLTWGVPLPLAEGTDKVLYVWFEAPIGYISATKEWAQIHQVDWEPFWKDPNTTLIHFLGKDNIVFHCIIFPVMLQAHGTFILPKHVPANEFLNLEGLKFSTSRNHAVWLHTYLEAFPNGADVLRYVLCSIAPENKDSDFTWKDFQEKNNNELVANLGNLVHRTLHMVHRYFDGTVPANLAPTAAEETLLNTLRTAFTRVGESIEQFKFKEALQLCMGYATLGNKYLTTQAPWHMIQNDPTAAGTILYHALQLIATLALLLNPFLPKTSTTIANMIGLKENGWGATDISNLIKAGEPLAKAVVLFEKIEDSAIEKQLEKLQHTKTLSQPA</sequence>
<dbReference type="GO" id="GO:0005524">
    <property type="term" value="F:ATP binding"/>
    <property type="evidence" value="ECO:0007669"/>
    <property type="project" value="UniProtKB-UniRule"/>
</dbReference>
<dbReference type="AlphaFoldDB" id="A0A2Z3L9Y1"/>
<dbReference type="InterPro" id="IPR014729">
    <property type="entry name" value="Rossmann-like_a/b/a_fold"/>
</dbReference>
<evidence type="ECO:0000256" key="8">
    <source>
        <dbReference type="ARBA" id="ARBA00022840"/>
    </source>
</evidence>
<keyword evidence="10 12" id="KW-0030">Aminoacyl-tRNA synthetase</keyword>
<dbReference type="SUPFAM" id="SSF57770">
    <property type="entry name" value="Methionyl-tRNA synthetase (MetRS), Zn-domain"/>
    <property type="match status" value="1"/>
</dbReference>
<evidence type="ECO:0000256" key="3">
    <source>
        <dbReference type="ARBA" id="ARBA00008258"/>
    </source>
</evidence>
<keyword evidence="9 12" id="KW-0648">Protein biosynthesis</keyword>
<keyword evidence="12" id="KW-0479">Metal-binding</keyword>
<feature type="short sequence motif" description="'KMSKS' region" evidence="12">
    <location>
        <begin position="334"/>
        <end position="338"/>
    </location>
</feature>
<evidence type="ECO:0000256" key="2">
    <source>
        <dbReference type="ARBA" id="ARBA00004496"/>
    </source>
</evidence>
<comment type="function">
    <text evidence="1 12">Is required not only for elongation of protein synthesis but also for the initiation of all mRNA translation through initiator tRNA(fMet) aminoacylation.</text>
</comment>
<comment type="cofactor">
    <cofactor evidence="12">
        <name>Zn(2+)</name>
        <dbReference type="ChEBI" id="CHEBI:29105"/>
    </cofactor>
    <text evidence="12">Binds 1 zinc ion per subunit.</text>
</comment>
<feature type="binding site" evidence="12">
    <location>
        <position position="162"/>
    </location>
    <ligand>
        <name>Zn(2+)</name>
        <dbReference type="ChEBI" id="CHEBI:29105"/>
    </ligand>
</feature>
<keyword evidence="4 12" id="KW-0963">Cytoplasm</keyword>
<dbReference type="Gene3D" id="3.40.50.620">
    <property type="entry name" value="HUPs"/>
    <property type="match status" value="1"/>
</dbReference>
<feature type="binding site" evidence="12">
    <location>
        <position position="146"/>
    </location>
    <ligand>
        <name>Zn(2+)</name>
        <dbReference type="ChEBI" id="CHEBI:29105"/>
    </ligand>
</feature>
<dbReference type="GO" id="GO:0006431">
    <property type="term" value="P:methionyl-tRNA aminoacylation"/>
    <property type="evidence" value="ECO:0007669"/>
    <property type="project" value="UniProtKB-UniRule"/>
</dbReference>